<keyword evidence="8" id="KW-0547">Nucleotide-binding</keyword>
<evidence type="ECO:0000256" key="4">
    <source>
        <dbReference type="ARBA" id="ARBA00023027"/>
    </source>
</evidence>
<evidence type="ECO:0000259" key="10">
    <source>
        <dbReference type="SMART" id="SM01003"/>
    </source>
</evidence>
<comment type="caution">
    <text evidence="11">The sequence shown here is derived from an EMBL/GenBank/DDBJ whole genome shotgun (WGS) entry which is preliminary data.</text>
</comment>
<evidence type="ECO:0000313" key="12">
    <source>
        <dbReference type="Proteomes" id="UP000305674"/>
    </source>
</evidence>
<protein>
    <recommendedName>
        <fullName evidence="2 5">Alanine dehydrogenase</fullName>
        <ecNumber evidence="2 5">1.4.1.1</ecNumber>
    </recommendedName>
</protein>
<evidence type="ECO:0000256" key="6">
    <source>
        <dbReference type="PIRSR" id="PIRSR000183-1"/>
    </source>
</evidence>
<proteinExistence type="inferred from homology"/>
<feature type="domain" description="Alanine dehydrogenase/pyridine nucleotide transhydrogenase N-terminal" evidence="10">
    <location>
        <begin position="4"/>
        <end position="137"/>
    </location>
</feature>
<dbReference type="PANTHER" id="PTHR42795:SF1">
    <property type="entry name" value="ALANINE DEHYDROGENASE"/>
    <property type="match status" value="1"/>
</dbReference>
<feature type="binding site" evidence="8">
    <location>
        <position position="220"/>
    </location>
    <ligand>
        <name>NAD(+)</name>
        <dbReference type="ChEBI" id="CHEBI:57540"/>
    </ligand>
</feature>
<dbReference type="OrthoDB" id="9804592at2"/>
<dbReference type="Proteomes" id="UP000305674">
    <property type="component" value="Unassembled WGS sequence"/>
</dbReference>
<keyword evidence="3 5" id="KW-0560">Oxidoreductase</keyword>
<dbReference type="FunFam" id="3.40.50.720:FF:000049">
    <property type="entry name" value="Alanine dehydrogenase"/>
    <property type="match status" value="1"/>
</dbReference>
<dbReference type="GO" id="GO:0005886">
    <property type="term" value="C:plasma membrane"/>
    <property type="evidence" value="ECO:0007669"/>
    <property type="project" value="TreeGrafter"/>
</dbReference>
<keyword evidence="4 5" id="KW-0520">NAD</keyword>
<dbReference type="SMART" id="SM01002">
    <property type="entry name" value="AlaDh_PNT_C"/>
    <property type="match status" value="1"/>
</dbReference>
<dbReference type="InterPro" id="IPR007886">
    <property type="entry name" value="AlaDH/PNT_N"/>
</dbReference>
<feature type="binding site" evidence="7">
    <location>
        <position position="15"/>
    </location>
    <ligand>
        <name>substrate</name>
    </ligand>
</feature>
<sequence length="372" mass="39467">MIIGVPKEIKNHEYRVGMVPASVRELTRRGHQVLVQTQAGSGIGFEDQDYINAGAEILGSAEEVFAQAEMIVKVKEPQAVERAMLRPGQILFTYLHLAPDLPQTEDLVKSGAICIAYETVTDDKGGLPLLAPMSEVAGRMSIQAGAQALEKSHQGRGMLLGGVPGVEPAKVVVIGGGMVGRNAALMAVGLGADVTILDRNVNVLRDLNHQFENRAKVIYSTAEALEKHVLDADLVIGGVLIPGAAAPKLVTREHIAKMKPGAAIVDVAIDQGGCVETSKPTTHQDPVFIVDDVVHYCVANMPGAVPRTSTFALNNATLPYIVALAEKGYKQALLDDKHLLNGLNVMDGKITCAEVAEALNLECVDPRSLLAG</sequence>
<comment type="similarity">
    <text evidence="1 5">Belongs to the AlaDH/PNT family.</text>
</comment>
<feature type="active site" description="Proton donor/acceptor" evidence="6">
    <location>
        <position position="270"/>
    </location>
</feature>
<dbReference type="RefSeq" id="WP_136853082.1">
    <property type="nucleotide sequence ID" value="NZ_SWCI01000005.1"/>
</dbReference>
<evidence type="ECO:0000259" key="9">
    <source>
        <dbReference type="SMART" id="SM01002"/>
    </source>
</evidence>
<gene>
    <name evidence="11" type="primary">ald</name>
    <name evidence="11" type="ORF">FCL40_09605</name>
</gene>
<dbReference type="GO" id="GO:0000166">
    <property type="term" value="F:nucleotide binding"/>
    <property type="evidence" value="ECO:0007669"/>
    <property type="project" value="UniProtKB-KW"/>
</dbReference>
<dbReference type="CDD" id="cd05305">
    <property type="entry name" value="L-AlaDH"/>
    <property type="match status" value="1"/>
</dbReference>
<dbReference type="SUPFAM" id="SSF51735">
    <property type="entry name" value="NAD(P)-binding Rossmann-fold domains"/>
    <property type="match status" value="1"/>
</dbReference>
<dbReference type="GO" id="GO:0000286">
    <property type="term" value="F:alanine dehydrogenase activity"/>
    <property type="evidence" value="ECO:0007669"/>
    <property type="project" value="UniProtKB-UniRule"/>
</dbReference>
<feature type="binding site" evidence="8">
    <location>
        <begin position="239"/>
        <end position="240"/>
    </location>
    <ligand>
        <name>NAD(+)</name>
        <dbReference type="ChEBI" id="CHEBI:57540"/>
    </ligand>
</feature>
<comment type="catalytic activity">
    <reaction evidence="5">
        <text>L-alanine + NAD(+) + H2O = pyruvate + NH4(+) + NADH + H(+)</text>
        <dbReference type="Rhea" id="RHEA:18405"/>
        <dbReference type="ChEBI" id="CHEBI:15361"/>
        <dbReference type="ChEBI" id="CHEBI:15377"/>
        <dbReference type="ChEBI" id="CHEBI:15378"/>
        <dbReference type="ChEBI" id="CHEBI:28938"/>
        <dbReference type="ChEBI" id="CHEBI:57540"/>
        <dbReference type="ChEBI" id="CHEBI:57945"/>
        <dbReference type="ChEBI" id="CHEBI:57972"/>
        <dbReference type="EC" id="1.4.1.1"/>
    </reaction>
</comment>
<dbReference type="InterPro" id="IPR008143">
    <property type="entry name" value="Ala_DH/PNT_CS2"/>
</dbReference>
<dbReference type="Pfam" id="PF01262">
    <property type="entry name" value="AlaDh_PNT_C"/>
    <property type="match status" value="1"/>
</dbReference>
<feature type="binding site" evidence="8">
    <location>
        <begin position="267"/>
        <end position="270"/>
    </location>
    <ligand>
        <name>NAD(+)</name>
        <dbReference type="ChEBI" id="CHEBI:57540"/>
    </ligand>
</feature>
<feature type="binding site" evidence="8">
    <location>
        <begin position="298"/>
        <end position="301"/>
    </location>
    <ligand>
        <name>NAD(+)</name>
        <dbReference type="ChEBI" id="CHEBI:57540"/>
    </ligand>
</feature>
<dbReference type="Pfam" id="PF05222">
    <property type="entry name" value="AlaDh_PNT_N"/>
    <property type="match status" value="1"/>
</dbReference>
<dbReference type="SMART" id="SM01003">
    <property type="entry name" value="AlaDh_PNT_N"/>
    <property type="match status" value="1"/>
</dbReference>
<dbReference type="PRINTS" id="PR00411">
    <property type="entry name" value="PNDRDTASEI"/>
</dbReference>
<evidence type="ECO:0000256" key="7">
    <source>
        <dbReference type="PIRSR" id="PIRSR000183-2"/>
    </source>
</evidence>
<evidence type="ECO:0000256" key="2">
    <source>
        <dbReference type="ARBA" id="ARBA00012897"/>
    </source>
</evidence>
<dbReference type="InterPro" id="IPR036291">
    <property type="entry name" value="NAD(P)-bd_dom_sf"/>
</dbReference>
<dbReference type="NCBIfam" id="TIGR00518">
    <property type="entry name" value="alaDH"/>
    <property type="match status" value="1"/>
</dbReference>
<dbReference type="GO" id="GO:0042853">
    <property type="term" value="P:L-alanine catabolic process"/>
    <property type="evidence" value="ECO:0007669"/>
    <property type="project" value="InterPro"/>
</dbReference>
<dbReference type="SUPFAM" id="SSF52283">
    <property type="entry name" value="Formate/glycerate dehydrogenase catalytic domain-like"/>
    <property type="match status" value="1"/>
</dbReference>
<feature type="active site" description="Proton donor/acceptor" evidence="6">
    <location>
        <position position="96"/>
    </location>
</feature>
<dbReference type="PANTHER" id="PTHR42795">
    <property type="entry name" value="ALANINE DEHYDROGENASE"/>
    <property type="match status" value="1"/>
</dbReference>
<accession>A0A4U1BDP3</accession>
<dbReference type="InterPro" id="IPR007698">
    <property type="entry name" value="AlaDH/PNT_NAD(H)-bd"/>
</dbReference>
<evidence type="ECO:0000256" key="8">
    <source>
        <dbReference type="PIRSR" id="PIRSR000183-3"/>
    </source>
</evidence>
<dbReference type="PROSITE" id="PS00837">
    <property type="entry name" value="ALADH_PNT_2"/>
    <property type="match status" value="1"/>
</dbReference>
<dbReference type="Gene3D" id="3.40.50.720">
    <property type="entry name" value="NAD(P)-binding Rossmann-like Domain"/>
    <property type="match status" value="2"/>
</dbReference>
<feature type="binding site" evidence="7">
    <location>
        <position position="75"/>
    </location>
    <ligand>
        <name>substrate</name>
    </ligand>
</feature>
<organism evidence="11 12">
    <name type="scientific">Ferrimonas sediminicola</name>
    <dbReference type="NCBI Taxonomy" id="2569538"/>
    <lineage>
        <taxon>Bacteria</taxon>
        <taxon>Pseudomonadati</taxon>
        <taxon>Pseudomonadota</taxon>
        <taxon>Gammaproteobacteria</taxon>
        <taxon>Alteromonadales</taxon>
        <taxon>Ferrimonadaceae</taxon>
        <taxon>Ferrimonas</taxon>
    </lineage>
</organism>
<name>A0A4U1BDP3_9GAMM</name>
<evidence type="ECO:0000256" key="3">
    <source>
        <dbReference type="ARBA" id="ARBA00023002"/>
    </source>
</evidence>
<dbReference type="EMBL" id="SWCI01000005">
    <property type="protein sequence ID" value="TKB48888.1"/>
    <property type="molecule type" value="Genomic_DNA"/>
</dbReference>
<reference evidence="11 12" key="1">
    <citation type="submission" date="2019-04" db="EMBL/GenBank/DDBJ databases">
        <authorList>
            <person name="Hwang J.C."/>
        </authorList>
    </citation>
    <scope>NUCLEOTIDE SEQUENCE [LARGE SCALE GENOMIC DNA]</scope>
    <source>
        <strain evidence="11 12">IMCC35001</strain>
    </source>
</reference>
<evidence type="ECO:0000313" key="11">
    <source>
        <dbReference type="EMBL" id="TKB48888.1"/>
    </source>
</evidence>
<dbReference type="EC" id="1.4.1.1" evidence="2 5"/>
<dbReference type="AlphaFoldDB" id="A0A4U1BDP3"/>
<keyword evidence="12" id="KW-1185">Reference proteome</keyword>
<feature type="binding site" evidence="8">
    <location>
        <position position="134"/>
    </location>
    <ligand>
        <name>NAD(+)</name>
        <dbReference type="ChEBI" id="CHEBI:57540"/>
    </ligand>
</feature>
<feature type="domain" description="Alanine dehydrogenase/pyridine nucleotide transhydrogenase NAD(H)-binding" evidence="9">
    <location>
        <begin position="149"/>
        <end position="297"/>
    </location>
</feature>
<evidence type="ECO:0000256" key="1">
    <source>
        <dbReference type="ARBA" id="ARBA00005689"/>
    </source>
</evidence>
<feature type="binding site" evidence="8">
    <location>
        <position position="198"/>
    </location>
    <ligand>
        <name>NAD(+)</name>
        <dbReference type="ChEBI" id="CHEBI:57540"/>
    </ligand>
</feature>
<dbReference type="InterPro" id="IPR008141">
    <property type="entry name" value="Ala_DH"/>
</dbReference>
<dbReference type="PIRSF" id="PIRSF000183">
    <property type="entry name" value="Alanine_dh"/>
    <property type="match status" value="1"/>
</dbReference>
<evidence type="ECO:0000256" key="5">
    <source>
        <dbReference type="PIRNR" id="PIRNR000183"/>
    </source>
</evidence>